<reference evidence="1 2" key="1">
    <citation type="journal article" date="2018" name="Front. Microbiol.">
        <title>Genome-Wide Analysis of Corynespora cassiicola Leaf Fall Disease Putative Effectors.</title>
        <authorList>
            <person name="Lopez D."/>
            <person name="Ribeiro S."/>
            <person name="Label P."/>
            <person name="Fumanal B."/>
            <person name="Venisse J.S."/>
            <person name="Kohler A."/>
            <person name="de Oliveira R.R."/>
            <person name="Labutti K."/>
            <person name="Lipzen A."/>
            <person name="Lail K."/>
            <person name="Bauer D."/>
            <person name="Ohm R.A."/>
            <person name="Barry K.W."/>
            <person name="Spatafora J."/>
            <person name="Grigoriev I.V."/>
            <person name="Martin F.M."/>
            <person name="Pujade-Renaud V."/>
        </authorList>
    </citation>
    <scope>NUCLEOTIDE SEQUENCE [LARGE SCALE GENOMIC DNA]</scope>
    <source>
        <strain evidence="1 2">Philippines</strain>
    </source>
</reference>
<sequence length="272" mass="31151">MDDTSKLKRIDLGSHSDVVTVCRDFTTLRNLDTLVMYVNDYRIIQEYQNAIFSSKTQNNIKTIALCGIKRDAWCSCSNLFRTTPVSTCNASTYRGWTTKRYPEFFNPLMHAVMIRFPQLRRLEYWSIAALGDMKDCTGGPLGSRRRRRRPRGPGAPVDFAEDVVPASVVHLTLRLKNRNVTPQNRLYIAFLERLVRFFDDLVEAIEQRGAFADLRAIDLEMPAGSVLQVLRDIGTKIQKVESKIESRILDSAITPRWIVSGRYHSDFTPVVE</sequence>
<accession>A0A2T2NNH8</accession>
<dbReference type="AlphaFoldDB" id="A0A2T2NNH8"/>
<keyword evidence="2" id="KW-1185">Reference proteome</keyword>
<proteinExistence type="predicted"/>
<evidence type="ECO:0000313" key="1">
    <source>
        <dbReference type="EMBL" id="PSN66618.1"/>
    </source>
</evidence>
<dbReference type="EMBL" id="KZ678135">
    <property type="protein sequence ID" value="PSN66618.1"/>
    <property type="molecule type" value="Genomic_DNA"/>
</dbReference>
<dbReference type="Proteomes" id="UP000240883">
    <property type="component" value="Unassembled WGS sequence"/>
</dbReference>
<organism evidence="1 2">
    <name type="scientific">Corynespora cassiicola Philippines</name>
    <dbReference type="NCBI Taxonomy" id="1448308"/>
    <lineage>
        <taxon>Eukaryota</taxon>
        <taxon>Fungi</taxon>
        <taxon>Dikarya</taxon>
        <taxon>Ascomycota</taxon>
        <taxon>Pezizomycotina</taxon>
        <taxon>Dothideomycetes</taxon>
        <taxon>Pleosporomycetidae</taxon>
        <taxon>Pleosporales</taxon>
        <taxon>Corynesporascaceae</taxon>
        <taxon>Corynespora</taxon>
    </lineage>
</organism>
<gene>
    <name evidence="1" type="ORF">BS50DRAFT_634120</name>
</gene>
<protein>
    <submittedName>
        <fullName evidence="1">Uncharacterized protein</fullName>
    </submittedName>
</protein>
<name>A0A2T2NNH8_CORCC</name>
<evidence type="ECO:0000313" key="2">
    <source>
        <dbReference type="Proteomes" id="UP000240883"/>
    </source>
</evidence>